<accession>A0A6M3IY18</accession>
<proteinExistence type="predicted"/>
<gene>
    <name evidence="1" type="ORF">MM415B00808_0009</name>
</gene>
<sequence>MIEDNDSSTITKYEGDEWYCPNCLEYIAQQDPNTMATISEPGVMRLIEEHGDIQIYACSECGHRIVMDGGGRNC</sequence>
<protein>
    <submittedName>
        <fullName evidence="1">Uncharacterized protein</fullName>
    </submittedName>
</protein>
<name>A0A6M3IY18_9ZZZZ</name>
<dbReference type="EMBL" id="MT141465">
    <property type="protein sequence ID" value="QJA62224.1"/>
    <property type="molecule type" value="Genomic_DNA"/>
</dbReference>
<evidence type="ECO:0000313" key="1">
    <source>
        <dbReference type="EMBL" id="QJA62224.1"/>
    </source>
</evidence>
<dbReference type="AlphaFoldDB" id="A0A6M3IY18"/>
<organism evidence="1">
    <name type="scientific">viral metagenome</name>
    <dbReference type="NCBI Taxonomy" id="1070528"/>
    <lineage>
        <taxon>unclassified sequences</taxon>
        <taxon>metagenomes</taxon>
        <taxon>organismal metagenomes</taxon>
    </lineage>
</organism>
<reference evidence="1" key="1">
    <citation type="submission" date="2020-03" db="EMBL/GenBank/DDBJ databases">
        <title>The deep terrestrial virosphere.</title>
        <authorList>
            <person name="Holmfeldt K."/>
            <person name="Nilsson E."/>
            <person name="Simone D."/>
            <person name="Lopez-Fernandez M."/>
            <person name="Wu X."/>
            <person name="de Brujin I."/>
            <person name="Lundin D."/>
            <person name="Andersson A."/>
            <person name="Bertilsson S."/>
            <person name="Dopson M."/>
        </authorList>
    </citation>
    <scope>NUCLEOTIDE SEQUENCE</scope>
    <source>
        <strain evidence="1">MM415B00808</strain>
    </source>
</reference>